<organism evidence="1 2">
    <name type="scientific">Catharanthus roseus</name>
    <name type="common">Madagascar periwinkle</name>
    <name type="synonym">Vinca rosea</name>
    <dbReference type="NCBI Taxonomy" id="4058"/>
    <lineage>
        <taxon>Eukaryota</taxon>
        <taxon>Viridiplantae</taxon>
        <taxon>Streptophyta</taxon>
        <taxon>Embryophyta</taxon>
        <taxon>Tracheophyta</taxon>
        <taxon>Spermatophyta</taxon>
        <taxon>Magnoliopsida</taxon>
        <taxon>eudicotyledons</taxon>
        <taxon>Gunneridae</taxon>
        <taxon>Pentapetalae</taxon>
        <taxon>asterids</taxon>
        <taxon>lamiids</taxon>
        <taxon>Gentianales</taxon>
        <taxon>Apocynaceae</taxon>
        <taxon>Rauvolfioideae</taxon>
        <taxon>Vinceae</taxon>
        <taxon>Catharanthinae</taxon>
        <taxon>Catharanthus</taxon>
    </lineage>
</organism>
<gene>
    <name evidence="1" type="ORF">M9H77_25030</name>
</gene>
<dbReference type="Proteomes" id="UP001060085">
    <property type="component" value="Linkage Group LG06"/>
</dbReference>
<comment type="caution">
    <text evidence="1">The sequence shown here is derived from an EMBL/GenBank/DDBJ whole genome shotgun (WGS) entry which is preliminary data.</text>
</comment>
<accession>A0ACC0A8F7</accession>
<keyword evidence="2" id="KW-1185">Reference proteome</keyword>
<proteinExistence type="predicted"/>
<name>A0ACC0A8F7_CATRO</name>
<evidence type="ECO:0000313" key="1">
    <source>
        <dbReference type="EMBL" id="KAI5656237.1"/>
    </source>
</evidence>
<evidence type="ECO:0000313" key="2">
    <source>
        <dbReference type="Proteomes" id="UP001060085"/>
    </source>
</evidence>
<dbReference type="EMBL" id="CM044706">
    <property type="protein sequence ID" value="KAI5656237.1"/>
    <property type="molecule type" value="Genomic_DNA"/>
</dbReference>
<protein>
    <submittedName>
        <fullName evidence="1">Uncharacterized protein</fullName>
    </submittedName>
</protein>
<reference evidence="2" key="1">
    <citation type="journal article" date="2023" name="Nat. Plants">
        <title>Single-cell RNA sequencing provides a high-resolution roadmap for understanding the multicellular compartmentation of specialized metabolism.</title>
        <authorList>
            <person name="Sun S."/>
            <person name="Shen X."/>
            <person name="Li Y."/>
            <person name="Li Y."/>
            <person name="Wang S."/>
            <person name="Li R."/>
            <person name="Zhang H."/>
            <person name="Shen G."/>
            <person name="Guo B."/>
            <person name="Wei J."/>
            <person name="Xu J."/>
            <person name="St-Pierre B."/>
            <person name="Chen S."/>
            <person name="Sun C."/>
        </authorList>
    </citation>
    <scope>NUCLEOTIDE SEQUENCE [LARGE SCALE GENOMIC DNA]</scope>
</reference>
<sequence length="319" mass="35362">MHAKTDSEVTSIALSSPDHNRRPVYYVQSPSRDSHDGEKTTTSFHSTPVISPMGSPPHSQSSIGRHSRESSTSRFSGSLKPGSRKVNPNDVGSGGNRQKGQKPWKECDVIEEEGLLEGEESRKSLPRRCYFLAFVLGFFVLFSLFSLILWGASRPQKPEITMKSITFERFVVQAGSDSTGVATDMISMNSTLKFNFRNTATFFGVHVTSTPVDLSYSEIVIGIGNMKKFYQSRKSQKTIIVSIIGDKIPLYGSGASLSTPKGTTSLPVPLKLNFKLRSRAYVLGKLVKPKFYKEIECEIVFDPKKLNVPISLKKSCTYN</sequence>